<evidence type="ECO:0000313" key="1">
    <source>
        <dbReference type="EMBL" id="ASU34278.1"/>
    </source>
</evidence>
<dbReference type="KEGG" id="muc:MuYL_2391"/>
<evidence type="ECO:0000313" key="2">
    <source>
        <dbReference type="Proteomes" id="UP000215002"/>
    </source>
</evidence>
<keyword evidence="2" id="KW-1185">Reference proteome</keyword>
<organism evidence="1 2">
    <name type="scientific">Mucilaginibacter xinganensis</name>
    <dbReference type="NCBI Taxonomy" id="1234841"/>
    <lineage>
        <taxon>Bacteria</taxon>
        <taxon>Pseudomonadati</taxon>
        <taxon>Bacteroidota</taxon>
        <taxon>Sphingobacteriia</taxon>
        <taxon>Sphingobacteriales</taxon>
        <taxon>Sphingobacteriaceae</taxon>
        <taxon>Mucilaginibacter</taxon>
    </lineage>
</organism>
<dbReference type="InterPro" id="IPR027417">
    <property type="entry name" value="P-loop_NTPase"/>
</dbReference>
<sequence>MDHIEIENWIPYKLATSAGQSQCHWLHTVGKQFTEPFFDETILKCRSANNRYYEFSSVSALEMTVSWAGGLKEVVPAAFIFHISRCGSTLVSQLLSTMEQNTVLSEVPFFDDILRLPFKEPNFTEAEINNLLVSAFKYYARETAGAVTLQKKDLFIKADSWHIFFYRQLRLLYPGVPFILLYRRPDEVFRSHSKLPGMQAVPGMIEPQLFGFKPEEIGHDSSIYLANVLTSYLQKYLEIAANDERCMLINYNEGPMEMIKRVASFSNITISAQALELMEQRSHYHSKKPGEHFRKEAMADIPAHLEKAMELYYILDKKRMAML</sequence>
<reference evidence="1 2" key="1">
    <citation type="submission" date="2017-08" db="EMBL/GenBank/DDBJ databases">
        <title>Complete genome sequence of Mucilaginibacter sp. strain BJC16-A31.</title>
        <authorList>
            <consortium name="Henan University of Science and Technology"/>
            <person name="You X."/>
        </authorList>
    </citation>
    <scope>NUCLEOTIDE SEQUENCE [LARGE SCALE GENOMIC DNA]</scope>
    <source>
        <strain evidence="1 2">BJC16-A31</strain>
    </source>
</reference>
<dbReference type="SUPFAM" id="SSF52540">
    <property type="entry name" value="P-loop containing nucleoside triphosphate hydrolases"/>
    <property type="match status" value="1"/>
</dbReference>
<dbReference type="EMBL" id="CP022743">
    <property type="protein sequence ID" value="ASU34278.1"/>
    <property type="molecule type" value="Genomic_DNA"/>
</dbReference>
<name>A0A223NXG4_9SPHI</name>
<dbReference type="Proteomes" id="UP000215002">
    <property type="component" value="Chromosome"/>
</dbReference>
<dbReference type="AlphaFoldDB" id="A0A223NXG4"/>
<evidence type="ECO:0008006" key="3">
    <source>
        <dbReference type="Google" id="ProtNLM"/>
    </source>
</evidence>
<gene>
    <name evidence="1" type="ORF">MuYL_2391</name>
</gene>
<dbReference type="Gene3D" id="3.40.50.300">
    <property type="entry name" value="P-loop containing nucleotide triphosphate hydrolases"/>
    <property type="match status" value="1"/>
</dbReference>
<accession>A0A223NXG4</accession>
<dbReference type="OrthoDB" id="5380394at2"/>
<dbReference type="RefSeq" id="WP_094570648.1">
    <property type="nucleotide sequence ID" value="NZ_CP022743.1"/>
</dbReference>
<protein>
    <recommendedName>
        <fullName evidence="3">Sulfotransferase family protein</fullName>
    </recommendedName>
</protein>
<proteinExistence type="predicted"/>